<gene>
    <name evidence="2" type="ORF">CPHO_09130</name>
</gene>
<feature type="domain" description="IrrE N-terminal-like" evidence="1">
    <location>
        <begin position="196"/>
        <end position="291"/>
    </location>
</feature>
<dbReference type="EMBL" id="CP009249">
    <property type="protein sequence ID" value="APT93019.1"/>
    <property type="molecule type" value="Genomic_DNA"/>
</dbReference>
<organism evidence="2 3">
    <name type="scientific">Corynebacterium phocae</name>
    <dbReference type="NCBI Taxonomy" id="161895"/>
    <lineage>
        <taxon>Bacteria</taxon>
        <taxon>Bacillati</taxon>
        <taxon>Actinomycetota</taxon>
        <taxon>Actinomycetes</taxon>
        <taxon>Mycobacteriales</taxon>
        <taxon>Corynebacteriaceae</taxon>
        <taxon>Corynebacterium</taxon>
    </lineage>
</organism>
<dbReference type="AlphaFoldDB" id="A0A1L7D4D6"/>
<dbReference type="PANTHER" id="PTHR43236:SF2">
    <property type="entry name" value="BLL0069 PROTEIN"/>
    <property type="match status" value="1"/>
</dbReference>
<protein>
    <recommendedName>
        <fullName evidence="1">IrrE N-terminal-like domain-containing protein</fullName>
    </recommendedName>
</protein>
<keyword evidence="3" id="KW-1185">Reference proteome</keyword>
<evidence type="ECO:0000313" key="3">
    <source>
        <dbReference type="Proteomes" id="UP000185491"/>
    </source>
</evidence>
<dbReference type="Gene3D" id="1.10.10.2910">
    <property type="match status" value="1"/>
</dbReference>
<name>A0A1L7D4D6_9CORY</name>
<dbReference type="Proteomes" id="UP000185491">
    <property type="component" value="Chromosome"/>
</dbReference>
<sequence>MAHVRVPISGPMVQWAVERTGHTAAELTTQAGFKQVNAWLEEKQHPTFEQAKRLAKKAGIPFGFLFLPEPVDLTPDLPDFRTRANNRISNISRELEEQIAFCQRSLSWYTDNATEFGGLPPEHLGSATVKNDPQAVAERMREIVGWDSSVATHGRTHVNMLADCLENYGLLVMKGSVVGNKTNAKLDTDEFRGFTLIDRGHALVFINTADAATANLFSLAHEFGHVLLGQQGVSSDNDHHQVERWCNQFAATLLLPEALLADAQFENPIDIEYLSKKSRTLGPSVEAIVWRLAALGFLEADRARELVRRWNSVVKPKKADLKTSGGPRPAVMTRSRLGRNFVEALSEAYDEGTLSYADAVQFTGYKRVAVLEKVLNLDAGER</sequence>
<dbReference type="InterPro" id="IPR052345">
    <property type="entry name" value="Rad_response_metalloprotease"/>
</dbReference>
<dbReference type="RefSeq" id="WP_075735127.1">
    <property type="nucleotide sequence ID" value="NZ_CP009249.1"/>
</dbReference>
<dbReference type="Pfam" id="PF06114">
    <property type="entry name" value="Peptidase_M78"/>
    <property type="match status" value="1"/>
</dbReference>
<dbReference type="InterPro" id="IPR010359">
    <property type="entry name" value="IrrE_HExxH"/>
</dbReference>
<accession>A0A1L7D4D6</accession>
<evidence type="ECO:0000313" key="2">
    <source>
        <dbReference type="EMBL" id="APT93019.1"/>
    </source>
</evidence>
<dbReference type="KEGG" id="cpho:CPHO_09130"/>
<reference evidence="2 3" key="1">
    <citation type="submission" date="2014-08" db="EMBL/GenBank/DDBJ databases">
        <title>Complete genome sequence of Corynebacterium phocae M408/89/1(T)(=DSM 44612(T)), isolated from the common seal (Phoca vitulina).</title>
        <authorList>
            <person name="Ruckert C."/>
            <person name="Albersmeier A."/>
            <person name="Winkler A."/>
            <person name="Kalinowski J."/>
        </authorList>
    </citation>
    <scope>NUCLEOTIDE SEQUENCE [LARGE SCALE GENOMIC DNA]</scope>
    <source>
        <strain evidence="2 3">M408/89/1</strain>
    </source>
</reference>
<dbReference type="PANTHER" id="PTHR43236">
    <property type="entry name" value="ANTITOXIN HIGA1"/>
    <property type="match status" value="1"/>
</dbReference>
<proteinExistence type="predicted"/>
<dbReference type="OrthoDB" id="9796786at2"/>
<evidence type="ECO:0000259" key="1">
    <source>
        <dbReference type="Pfam" id="PF06114"/>
    </source>
</evidence>